<dbReference type="SUPFAM" id="SSF51735">
    <property type="entry name" value="NAD(P)-binding Rossmann-fold domains"/>
    <property type="match status" value="1"/>
</dbReference>
<dbReference type="AlphaFoldDB" id="A0A384K2S2"/>
<reference evidence="3 4" key="2">
    <citation type="journal article" date="2012" name="Eukaryot. Cell">
        <title>Genome update of Botrytis cinerea strains B05.10 and T4.</title>
        <authorList>
            <person name="Staats M."/>
            <person name="van Kan J.A."/>
        </authorList>
    </citation>
    <scope>NUCLEOTIDE SEQUENCE [LARGE SCALE GENOMIC DNA]</scope>
    <source>
        <strain evidence="3 4">B05.10</strain>
    </source>
</reference>
<dbReference type="PANTHER" id="PTHR47706:SF5">
    <property type="entry name" value="ISOFLAVONE REDUCTASE"/>
    <property type="match status" value="1"/>
</dbReference>
<dbReference type="GeneID" id="5431828"/>
<dbReference type="OrthoDB" id="419598at2759"/>
<keyword evidence="4" id="KW-1185">Reference proteome</keyword>
<evidence type="ECO:0000313" key="4">
    <source>
        <dbReference type="Proteomes" id="UP000001798"/>
    </source>
</evidence>
<dbReference type="EMBL" id="CP009818">
    <property type="protein sequence ID" value="ATZ57136.1"/>
    <property type="molecule type" value="Genomic_DNA"/>
</dbReference>
<dbReference type="PANTHER" id="PTHR47706">
    <property type="entry name" value="NMRA-LIKE FAMILY PROTEIN"/>
    <property type="match status" value="1"/>
</dbReference>
<sequence>MMIIDNEIVTDMMRISIAGSGGLSQIIAREISKTVHPLIILSRQGRPDLEAHGYQVTVVNYDDQDDLRFNLRGIDIVISTVSGTPQINLIDAAAHSRVQRFIPAEYKDKLGGRPTNDPSDRGRAASIERLRHWAHHPRHRMQYTVFGCGVFYERFAPGGLASMGIGTSTVLGYQGSYLMDMETNTAEIVEYNTMGQAISVSMTSVNDVARFIAAALCLDQRTWPIEFRMQGDRKTVTEIVQYAEAIKAQRFATTVIAAPALTANIQEAAYYQDYARVGRLQELSATEERRYDFSQVNLNSLVNIQPVSFWNWLRTHWAPQ</sequence>
<dbReference type="Gene3D" id="3.40.50.720">
    <property type="entry name" value="NAD(P)-binding Rossmann-like Domain"/>
    <property type="match status" value="1"/>
</dbReference>
<dbReference type="RefSeq" id="XP_024552954.1">
    <property type="nucleotide sequence ID" value="XM_024697139.1"/>
</dbReference>
<dbReference type="VEuPathDB" id="FungiDB:Bcin14g03070"/>
<protein>
    <submittedName>
        <fullName evidence="3">Uncharacterized protein</fullName>
    </submittedName>
</protein>
<dbReference type="Gene3D" id="3.90.25.10">
    <property type="entry name" value="UDP-galactose 4-epimerase, domain 1"/>
    <property type="match status" value="1"/>
</dbReference>
<evidence type="ECO:0000256" key="2">
    <source>
        <dbReference type="ARBA" id="ARBA00023002"/>
    </source>
</evidence>
<keyword evidence="2" id="KW-0560">Oxidoreductase</keyword>
<dbReference type="KEGG" id="bfu:BCIN_14g03070"/>
<dbReference type="Proteomes" id="UP000001798">
    <property type="component" value="Chromosome 14"/>
</dbReference>
<accession>A0A384K2S2</accession>
<organism evidence="3 4">
    <name type="scientific">Botryotinia fuckeliana (strain B05.10)</name>
    <name type="common">Noble rot fungus</name>
    <name type="synonym">Botrytis cinerea</name>
    <dbReference type="NCBI Taxonomy" id="332648"/>
    <lineage>
        <taxon>Eukaryota</taxon>
        <taxon>Fungi</taxon>
        <taxon>Dikarya</taxon>
        <taxon>Ascomycota</taxon>
        <taxon>Pezizomycotina</taxon>
        <taxon>Leotiomycetes</taxon>
        <taxon>Helotiales</taxon>
        <taxon>Sclerotiniaceae</taxon>
        <taxon>Botrytis</taxon>
    </lineage>
</organism>
<evidence type="ECO:0000256" key="1">
    <source>
        <dbReference type="ARBA" id="ARBA00022857"/>
    </source>
</evidence>
<dbReference type="InterPro" id="IPR036291">
    <property type="entry name" value="NAD(P)-bd_dom_sf"/>
</dbReference>
<reference evidence="3 4" key="3">
    <citation type="journal article" date="2017" name="Mol. Plant Pathol.">
        <title>A gapless genome sequence of the fungus Botrytis cinerea.</title>
        <authorList>
            <person name="Van Kan J.A."/>
            <person name="Stassen J.H."/>
            <person name="Mosbach A."/>
            <person name="Van Der Lee T.A."/>
            <person name="Faino L."/>
            <person name="Farmer A.D."/>
            <person name="Papasotiriou D.G."/>
            <person name="Zhou S."/>
            <person name="Seidl M.F."/>
            <person name="Cottam E."/>
            <person name="Edel D."/>
            <person name="Hahn M."/>
            <person name="Schwartz D.C."/>
            <person name="Dietrich R.A."/>
            <person name="Widdison S."/>
            <person name="Scalliet G."/>
        </authorList>
    </citation>
    <scope>NUCLEOTIDE SEQUENCE [LARGE SCALE GENOMIC DNA]</scope>
    <source>
        <strain evidence="3 4">B05.10</strain>
    </source>
</reference>
<gene>
    <name evidence="3" type="ORF">BCIN_14g03070</name>
</gene>
<keyword evidence="1" id="KW-0521">NADP</keyword>
<reference evidence="3 4" key="1">
    <citation type="journal article" date="2011" name="PLoS Genet.">
        <title>Genomic analysis of the necrotrophic fungal pathogens Sclerotinia sclerotiorum and Botrytis cinerea.</title>
        <authorList>
            <person name="Amselem J."/>
            <person name="Cuomo C.A."/>
            <person name="van Kan J.A."/>
            <person name="Viaud M."/>
            <person name="Benito E.P."/>
            <person name="Couloux A."/>
            <person name="Coutinho P.M."/>
            <person name="de Vries R.P."/>
            <person name="Dyer P.S."/>
            <person name="Fillinger S."/>
            <person name="Fournier E."/>
            <person name="Gout L."/>
            <person name="Hahn M."/>
            <person name="Kohn L."/>
            <person name="Lapalu N."/>
            <person name="Plummer K.M."/>
            <person name="Pradier J.M."/>
            <person name="Quevillon E."/>
            <person name="Sharon A."/>
            <person name="Simon A."/>
            <person name="ten Have A."/>
            <person name="Tudzynski B."/>
            <person name="Tudzynski P."/>
            <person name="Wincker P."/>
            <person name="Andrew M."/>
            <person name="Anthouard V."/>
            <person name="Beever R.E."/>
            <person name="Beffa R."/>
            <person name="Benoit I."/>
            <person name="Bouzid O."/>
            <person name="Brault B."/>
            <person name="Chen Z."/>
            <person name="Choquer M."/>
            <person name="Collemare J."/>
            <person name="Cotton P."/>
            <person name="Danchin E.G."/>
            <person name="Da Silva C."/>
            <person name="Gautier A."/>
            <person name="Giraud C."/>
            <person name="Giraud T."/>
            <person name="Gonzalez C."/>
            <person name="Grossetete S."/>
            <person name="Guldener U."/>
            <person name="Henrissat B."/>
            <person name="Howlett B.J."/>
            <person name="Kodira C."/>
            <person name="Kretschmer M."/>
            <person name="Lappartient A."/>
            <person name="Leroch M."/>
            <person name="Levis C."/>
            <person name="Mauceli E."/>
            <person name="Neuveglise C."/>
            <person name="Oeser B."/>
            <person name="Pearson M."/>
            <person name="Poulain J."/>
            <person name="Poussereau N."/>
            <person name="Quesneville H."/>
            <person name="Rascle C."/>
            <person name="Schumacher J."/>
            <person name="Segurens B."/>
            <person name="Sexton A."/>
            <person name="Silva E."/>
            <person name="Sirven C."/>
            <person name="Soanes D.M."/>
            <person name="Talbot N.J."/>
            <person name="Templeton M."/>
            <person name="Yandava C."/>
            <person name="Yarden O."/>
            <person name="Zeng Q."/>
            <person name="Rollins J.A."/>
            <person name="Lebrun M.H."/>
            <person name="Dickman M."/>
        </authorList>
    </citation>
    <scope>NUCLEOTIDE SEQUENCE [LARGE SCALE GENOMIC DNA]</scope>
    <source>
        <strain evidence="3 4">B05.10</strain>
    </source>
</reference>
<dbReference type="InterPro" id="IPR051609">
    <property type="entry name" value="NmrA/Isoflavone_reductase-like"/>
</dbReference>
<proteinExistence type="predicted"/>
<dbReference type="GO" id="GO:0016491">
    <property type="term" value="F:oxidoreductase activity"/>
    <property type="evidence" value="ECO:0007669"/>
    <property type="project" value="UniProtKB-KW"/>
</dbReference>
<name>A0A384K2S2_BOTFB</name>
<evidence type="ECO:0000313" key="3">
    <source>
        <dbReference type="EMBL" id="ATZ57136.1"/>
    </source>
</evidence>